<gene>
    <name evidence="1" type="ORF">QB910_000032</name>
</gene>
<evidence type="ECO:0000313" key="1">
    <source>
        <dbReference type="EMBL" id="WJJ55276.1"/>
    </source>
</evidence>
<protein>
    <submittedName>
        <fullName evidence="1">Uncharacterized protein</fullName>
    </submittedName>
</protein>
<reference evidence="1" key="1">
    <citation type="submission" date="2023-04" db="EMBL/GenBank/DDBJ databases">
        <title>Characterization and genome study of newly isolated Alicyclobacillus-specific phaga.</title>
        <authorList>
            <person name="Shymialevich D."/>
            <person name="Wojcicki M."/>
            <person name="Srednicka P."/>
            <person name="Swider O."/>
        </authorList>
    </citation>
    <scope>NUCLEOTIDE SEQUENCE</scope>
</reference>
<name>A0AAT9V878_9CAUD</name>
<dbReference type="EMBL" id="OQ846916">
    <property type="protein sequence ID" value="WJJ55276.1"/>
    <property type="molecule type" value="Genomic_DNA"/>
</dbReference>
<accession>A0AAT9V878</accession>
<proteinExistence type="predicted"/>
<sequence length="156" mass="17481">MADFNSWEELLAYAQSALTSVIENDVKLVIKSTMQQMINKDVYAVYTPTKYQRTGLLLSAIEGDITTTSDGVTLVVWDDANQEGVNRGTVYIPEIIEYGHWKSQLGYEFPFIGYAKLGAYVYSRPFVEDTFDELEASGVIPYTVVNGLKSRGIQVE</sequence>
<organism evidence="1">
    <name type="scientific">Alicyclobacillus phage KKP_3916</name>
    <dbReference type="NCBI Taxonomy" id="3040651"/>
    <lineage>
        <taxon>Viruses</taxon>
        <taxon>Duplodnaviria</taxon>
        <taxon>Heunggongvirae</taxon>
        <taxon>Uroviricota</taxon>
        <taxon>Caudoviricetes</taxon>
    </lineage>
</organism>